<dbReference type="InterPro" id="IPR020846">
    <property type="entry name" value="MFS_dom"/>
</dbReference>
<dbReference type="EMBL" id="SNXY01000010">
    <property type="protein sequence ID" value="TDP82737.1"/>
    <property type="molecule type" value="Genomic_DNA"/>
</dbReference>
<accession>A0A4R6RAS2</accession>
<dbReference type="CDD" id="cd17320">
    <property type="entry name" value="MFS_MdfA_MDR_like"/>
    <property type="match status" value="1"/>
</dbReference>
<dbReference type="PANTHER" id="PTHR23502">
    <property type="entry name" value="MAJOR FACILITATOR SUPERFAMILY"/>
    <property type="match status" value="1"/>
</dbReference>
<keyword evidence="9" id="KW-1185">Reference proteome</keyword>
<evidence type="ECO:0000256" key="1">
    <source>
        <dbReference type="ARBA" id="ARBA00004141"/>
    </source>
</evidence>
<comment type="caution">
    <text evidence="8">The sequence shown here is derived from an EMBL/GenBank/DDBJ whole genome shotgun (WGS) entry which is preliminary data.</text>
</comment>
<feature type="transmembrane region" description="Helical" evidence="6">
    <location>
        <begin position="174"/>
        <end position="192"/>
    </location>
</feature>
<evidence type="ECO:0000313" key="8">
    <source>
        <dbReference type="EMBL" id="TDP82737.1"/>
    </source>
</evidence>
<evidence type="ECO:0000259" key="7">
    <source>
        <dbReference type="PROSITE" id="PS50850"/>
    </source>
</evidence>
<feature type="transmembrane region" description="Helical" evidence="6">
    <location>
        <begin position="380"/>
        <end position="402"/>
    </location>
</feature>
<dbReference type="Gene3D" id="1.20.1720.10">
    <property type="entry name" value="Multidrug resistance protein D"/>
    <property type="match status" value="1"/>
</dbReference>
<evidence type="ECO:0000256" key="2">
    <source>
        <dbReference type="ARBA" id="ARBA00022448"/>
    </source>
</evidence>
<sequence length="417" mass="44361">MTTAPAPSAARFQLHFAEFVALVAFMMGLTALGIDTLLPAFPMIAAEFHVATENDLQLLVYVYMIGFAVTQLAYGPVSDMVGRRPVMIVGMLLFAVGGVAAMLAHSFTALIAARLVQGMGAAAARVLAVSIVRDRFSGRDMARVMSLTMMVFITIPVLAPAFGSLVLLFGGWRFLFGVMFALVLAVLAWFTLRMPETLHPEYRMPLSWRRIEEGVLACVRNRAAAGYSTAMGLMSGCLMGYVGSAQQIFGADVYALGAWFPLAFGLVACVMGVGAFVNSRLVARHGMRRMAHTALVGYVAVALLQLAVSFAYGGHPPLVVFGLILAANNFLFSLTVPNFNAMSMEPLGAIAGTASSLIGFYTTLMGALLGLAIGQAFDGTVLPLGAGFVVYSVLSLAVVLWAEKGRLFQAQHAAPRH</sequence>
<feature type="transmembrane region" description="Helical" evidence="6">
    <location>
        <begin position="56"/>
        <end position="74"/>
    </location>
</feature>
<protein>
    <submittedName>
        <fullName evidence="8">DHA1 family bicyclomycin/chloramphenicol resistance-like MFS transporter</fullName>
    </submittedName>
</protein>
<keyword evidence="4 6" id="KW-1133">Transmembrane helix</keyword>
<evidence type="ECO:0000256" key="6">
    <source>
        <dbReference type="SAM" id="Phobius"/>
    </source>
</evidence>
<dbReference type="InterPro" id="IPR011701">
    <property type="entry name" value="MFS"/>
</dbReference>
<feature type="transmembrane region" description="Helical" evidence="6">
    <location>
        <begin position="318"/>
        <end position="336"/>
    </location>
</feature>
<keyword evidence="2" id="KW-0813">Transport</keyword>
<feature type="transmembrane region" description="Helical" evidence="6">
    <location>
        <begin position="290"/>
        <end position="312"/>
    </location>
</feature>
<dbReference type="OrthoDB" id="9800416at2"/>
<feature type="transmembrane region" description="Helical" evidence="6">
    <location>
        <begin position="224"/>
        <end position="242"/>
    </location>
</feature>
<gene>
    <name evidence="8" type="ORF">EDD54_4009</name>
</gene>
<dbReference type="GO" id="GO:0005886">
    <property type="term" value="C:plasma membrane"/>
    <property type="evidence" value="ECO:0007669"/>
    <property type="project" value="TreeGrafter"/>
</dbReference>
<dbReference type="InterPro" id="IPR036259">
    <property type="entry name" value="MFS_trans_sf"/>
</dbReference>
<dbReference type="Proteomes" id="UP000294547">
    <property type="component" value="Unassembled WGS sequence"/>
</dbReference>
<evidence type="ECO:0000256" key="4">
    <source>
        <dbReference type="ARBA" id="ARBA00022989"/>
    </source>
</evidence>
<dbReference type="GO" id="GO:0022857">
    <property type="term" value="F:transmembrane transporter activity"/>
    <property type="evidence" value="ECO:0007669"/>
    <property type="project" value="InterPro"/>
</dbReference>
<feature type="transmembrane region" description="Helical" evidence="6">
    <location>
        <begin position="111"/>
        <end position="132"/>
    </location>
</feature>
<reference evidence="8 9" key="1">
    <citation type="submission" date="2019-03" db="EMBL/GenBank/DDBJ databases">
        <title>Genomic Encyclopedia of Type Strains, Phase IV (KMG-IV): sequencing the most valuable type-strain genomes for metagenomic binning, comparative biology and taxonomic classification.</title>
        <authorList>
            <person name="Goeker M."/>
        </authorList>
    </citation>
    <scope>NUCLEOTIDE SEQUENCE [LARGE SCALE GENOMIC DNA]</scope>
    <source>
        <strain evidence="8 9">DSM 102969</strain>
    </source>
</reference>
<feature type="transmembrane region" description="Helical" evidence="6">
    <location>
        <begin position="348"/>
        <end position="374"/>
    </location>
</feature>
<name>A0A4R6RAS2_9HYPH</name>
<dbReference type="AlphaFoldDB" id="A0A4R6RAS2"/>
<dbReference type="PANTHER" id="PTHR23502:SF132">
    <property type="entry name" value="POLYAMINE TRANSPORTER 2-RELATED"/>
    <property type="match status" value="1"/>
</dbReference>
<dbReference type="PROSITE" id="PS50850">
    <property type="entry name" value="MFS"/>
    <property type="match status" value="1"/>
</dbReference>
<feature type="transmembrane region" description="Helical" evidence="6">
    <location>
        <begin position="86"/>
        <end position="105"/>
    </location>
</feature>
<dbReference type="RefSeq" id="WP_126538818.1">
    <property type="nucleotide sequence ID" value="NZ_BSPM01000007.1"/>
</dbReference>
<comment type="subcellular location">
    <subcellularLocation>
        <location evidence="1">Membrane</location>
        <topology evidence="1">Multi-pass membrane protein</topology>
    </subcellularLocation>
</comment>
<feature type="transmembrane region" description="Helical" evidence="6">
    <location>
        <begin position="254"/>
        <end position="278"/>
    </location>
</feature>
<feature type="transmembrane region" description="Helical" evidence="6">
    <location>
        <begin position="19"/>
        <end position="44"/>
    </location>
</feature>
<organism evidence="8 9">
    <name type="scientific">Oharaeibacter diazotrophicus</name>
    <dbReference type="NCBI Taxonomy" id="1920512"/>
    <lineage>
        <taxon>Bacteria</taxon>
        <taxon>Pseudomonadati</taxon>
        <taxon>Pseudomonadota</taxon>
        <taxon>Alphaproteobacteria</taxon>
        <taxon>Hyphomicrobiales</taxon>
        <taxon>Pleomorphomonadaceae</taxon>
        <taxon>Oharaeibacter</taxon>
    </lineage>
</organism>
<evidence type="ECO:0000256" key="5">
    <source>
        <dbReference type="ARBA" id="ARBA00023136"/>
    </source>
</evidence>
<evidence type="ECO:0000256" key="3">
    <source>
        <dbReference type="ARBA" id="ARBA00022692"/>
    </source>
</evidence>
<keyword evidence="5 6" id="KW-0472">Membrane</keyword>
<feature type="transmembrane region" description="Helical" evidence="6">
    <location>
        <begin position="144"/>
        <end position="168"/>
    </location>
</feature>
<dbReference type="Pfam" id="PF07690">
    <property type="entry name" value="MFS_1"/>
    <property type="match status" value="1"/>
</dbReference>
<dbReference type="SUPFAM" id="SSF103473">
    <property type="entry name" value="MFS general substrate transporter"/>
    <property type="match status" value="1"/>
</dbReference>
<keyword evidence="3 6" id="KW-0812">Transmembrane</keyword>
<evidence type="ECO:0000313" key="9">
    <source>
        <dbReference type="Proteomes" id="UP000294547"/>
    </source>
</evidence>
<feature type="domain" description="Major facilitator superfamily (MFS) profile" evidence="7">
    <location>
        <begin position="16"/>
        <end position="404"/>
    </location>
</feature>
<proteinExistence type="predicted"/>